<reference evidence="1" key="1">
    <citation type="submission" date="2024-06" db="EMBL/GenBank/DDBJ databases">
        <title>Complete genome of Salinicola endophyticus HNIBRBA4755.</title>
        <authorList>
            <person name="Shin S.Y."/>
            <person name="Kang H."/>
            <person name="Song J."/>
        </authorList>
    </citation>
    <scope>NUCLEOTIDE SEQUENCE</scope>
    <source>
        <strain evidence="1">HNIBRBA4755</strain>
    </source>
</reference>
<evidence type="ECO:0000313" key="1">
    <source>
        <dbReference type="EMBL" id="XCJ80104.1"/>
    </source>
</evidence>
<dbReference type="RefSeq" id="WP_353980950.1">
    <property type="nucleotide sequence ID" value="NZ_CP159578.1"/>
</dbReference>
<name>A0AB74UFE8_9GAMM</name>
<proteinExistence type="predicted"/>
<dbReference type="AlphaFoldDB" id="A0AB74UFE8"/>
<gene>
    <name evidence="1" type="ORF">ABV408_02740</name>
</gene>
<protein>
    <submittedName>
        <fullName evidence="1">Uncharacterized protein</fullName>
    </submittedName>
</protein>
<organism evidence="1">
    <name type="scientific">Salinicola endophyticus</name>
    <dbReference type="NCBI Taxonomy" id="1949083"/>
    <lineage>
        <taxon>Bacteria</taxon>
        <taxon>Pseudomonadati</taxon>
        <taxon>Pseudomonadota</taxon>
        <taxon>Gammaproteobacteria</taxon>
        <taxon>Oceanospirillales</taxon>
        <taxon>Halomonadaceae</taxon>
        <taxon>Salinicola</taxon>
    </lineage>
</organism>
<sequence>MIDLIYAHDKLSLIVEKDIEECGIKVELDGSVLNFEGVPDPSFSVVLKPDGYYNSRVMHEPPKSVDNVTIIDNSPSGYDFYVIELRSSYRPRNIKVSEVKQKFDTMFQRFFPVDFADVFSGDFSVRRLNLWVVCFPYKDRGAKISREDFERRVKSSALDVFNSYRPYVLKNKVALIKPMLSPPTIHRDTFTEV</sequence>
<accession>A0AB74UFE8</accession>
<dbReference type="EMBL" id="CP159578">
    <property type="protein sequence ID" value="XCJ80104.1"/>
    <property type="molecule type" value="Genomic_DNA"/>
</dbReference>